<evidence type="ECO:0000259" key="4">
    <source>
        <dbReference type="Pfam" id="PF00582"/>
    </source>
</evidence>
<name>Q1MXY7_9GAMM</name>
<dbReference type="Gene3D" id="3.40.50.620">
    <property type="entry name" value="HUPs"/>
    <property type="match status" value="1"/>
</dbReference>
<feature type="domain" description="UspA" evidence="4">
    <location>
        <begin position="1"/>
        <end position="152"/>
    </location>
</feature>
<sequence>MINRILFATDLGIYNPYLMSQLSVLAHSTGARVDLVHAIEPMGVFAESILSIYMTPDDQKHLRNSGMPQVMEHIRQQVLDSLKVEIDEMPNKFTISDVIVEIGPPSDIIIKHARQCRSDLIVIGSHSGQGDGEAMIGSVAGKVLRKASVPVYFLPTACLREGL</sequence>
<dbReference type="PANTHER" id="PTHR46268:SF27">
    <property type="entry name" value="UNIVERSAL STRESS PROTEIN RV2623"/>
    <property type="match status" value="1"/>
</dbReference>
<evidence type="ECO:0000313" key="6">
    <source>
        <dbReference type="Proteomes" id="UP000004263"/>
    </source>
</evidence>
<comment type="similarity">
    <text evidence="1">Belongs to the universal stress protein A family.</text>
</comment>
<dbReference type="Proteomes" id="UP000004263">
    <property type="component" value="Unassembled WGS sequence"/>
</dbReference>
<evidence type="ECO:0000256" key="1">
    <source>
        <dbReference type="ARBA" id="ARBA00008791"/>
    </source>
</evidence>
<gene>
    <name evidence="5" type="ORF">RED65_07114</name>
</gene>
<dbReference type="Pfam" id="PF00582">
    <property type="entry name" value="Usp"/>
    <property type="match status" value="1"/>
</dbReference>
<keyword evidence="3" id="KW-0067">ATP-binding</keyword>
<comment type="caution">
    <text evidence="5">The sequence shown here is derived from an EMBL/GenBank/DDBJ whole genome shotgun (WGS) entry which is preliminary data.</text>
</comment>
<dbReference type="CDD" id="cd00293">
    <property type="entry name" value="USP-like"/>
    <property type="match status" value="1"/>
</dbReference>
<dbReference type="InterPro" id="IPR014729">
    <property type="entry name" value="Rossmann-like_a/b/a_fold"/>
</dbReference>
<dbReference type="AlphaFoldDB" id="Q1MXY7"/>
<dbReference type="PRINTS" id="PR01438">
    <property type="entry name" value="UNVRSLSTRESS"/>
</dbReference>
<dbReference type="InterPro" id="IPR006015">
    <property type="entry name" value="Universal_stress_UspA"/>
</dbReference>
<protein>
    <submittedName>
        <fullName evidence="5">Universal stress protein family protein</fullName>
    </submittedName>
</protein>
<dbReference type="STRING" id="207949.RED65_07114"/>
<dbReference type="SUPFAM" id="SSF52402">
    <property type="entry name" value="Adenine nucleotide alpha hydrolases-like"/>
    <property type="match status" value="1"/>
</dbReference>
<reference evidence="5 6" key="1">
    <citation type="submission" date="2006-03" db="EMBL/GenBank/DDBJ databases">
        <authorList>
            <person name="Pinhassi J."/>
            <person name="Pedros-Alio C."/>
            <person name="Ferriera S."/>
            <person name="Johnson J."/>
            <person name="Kravitz S."/>
            <person name="Halpern A."/>
            <person name="Remington K."/>
            <person name="Beeson K."/>
            <person name="Tran B."/>
            <person name="Rogers Y.-H."/>
            <person name="Friedman R."/>
            <person name="Venter J.C."/>
        </authorList>
    </citation>
    <scope>NUCLEOTIDE SEQUENCE [LARGE SCALE GENOMIC DNA]</scope>
    <source>
        <strain evidence="5 6">RED65</strain>
    </source>
</reference>
<keyword evidence="2" id="KW-0547">Nucleotide-binding</keyword>
<accession>Q1MXY7</accession>
<dbReference type="OrthoDB" id="5877096at2"/>
<dbReference type="InterPro" id="IPR006016">
    <property type="entry name" value="UspA"/>
</dbReference>
<dbReference type="PANTHER" id="PTHR46268">
    <property type="entry name" value="STRESS RESPONSE PROTEIN NHAX"/>
    <property type="match status" value="1"/>
</dbReference>
<evidence type="ECO:0000313" key="5">
    <source>
        <dbReference type="EMBL" id="EAT10842.1"/>
    </source>
</evidence>
<organism evidence="5 6">
    <name type="scientific">Bermanella marisrubri</name>
    <dbReference type="NCBI Taxonomy" id="207949"/>
    <lineage>
        <taxon>Bacteria</taxon>
        <taxon>Pseudomonadati</taxon>
        <taxon>Pseudomonadota</taxon>
        <taxon>Gammaproteobacteria</taxon>
        <taxon>Oceanospirillales</taxon>
        <taxon>Oceanospirillaceae</taxon>
        <taxon>Bermanella</taxon>
    </lineage>
</organism>
<dbReference type="GO" id="GO:0005524">
    <property type="term" value="F:ATP binding"/>
    <property type="evidence" value="ECO:0007669"/>
    <property type="project" value="UniProtKB-KW"/>
</dbReference>
<evidence type="ECO:0000256" key="2">
    <source>
        <dbReference type="ARBA" id="ARBA00022741"/>
    </source>
</evidence>
<dbReference type="RefSeq" id="WP_007016803.1">
    <property type="nucleotide sequence ID" value="NZ_AAQH01000031.1"/>
</dbReference>
<dbReference type="HOGENOM" id="CLU_049301_11_2_6"/>
<evidence type="ECO:0000256" key="3">
    <source>
        <dbReference type="ARBA" id="ARBA00022840"/>
    </source>
</evidence>
<keyword evidence="6" id="KW-1185">Reference proteome</keyword>
<dbReference type="EMBL" id="AAQH01000031">
    <property type="protein sequence ID" value="EAT10842.1"/>
    <property type="molecule type" value="Genomic_DNA"/>
</dbReference>
<proteinExistence type="inferred from homology"/>